<gene>
    <name evidence="17" type="ORF">AMELA_G00073910</name>
</gene>
<evidence type="ECO:0008006" key="19">
    <source>
        <dbReference type="Google" id="ProtNLM"/>
    </source>
</evidence>
<dbReference type="InterPro" id="IPR042307">
    <property type="entry name" value="Reeler_sf"/>
</dbReference>
<dbReference type="GO" id="GO:0016020">
    <property type="term" value="C:membrane"/>
    <property type="evidence" value="ECO:0007669"/>
    <property type="project" value="UniProtKB-SubCell"/>
</dbReference>
<keyword evidence="8" id="KW-0408">Iron</keyword>
<evidence type="ECO:0000256" key="3">
    <source>
        <dbReference type="ARBA" id="ARBA00009195"/>
    </source>
</evidence>
<comment type="similarity">
    <text evidence="3">Belongs to the FRRS1 family.</text>
</comment>
<feature type="transmembrane region" description="Helical" evidence="12">
    <location>
        <begin position="456"/>
        <end position="475"/>
    </location>
</feature>
<dbReference type="Gene3D" id="1.20.120.1770">
    <property type="match status" value="1"/>
</dbReference>
<feature type="transmembrane region" description="Helical" evidence="12">
    <location>
        <begin position="487"/>
        <end position="513"/>
    </location>
</feature>
<feature type="chain" id="PRO_5029792644" description="Ferric-chelate reductase 1" evidence="13">
    <location>
        <begin position="32"/>
        <end position="584"/>
    </location>
</feature>
<feature type="transmembrane region" description="Helical" evidence="12">
    <location>
        <begin position="519"/>
        <end position="538"/>
    </location>
</feature>
<evidence type="ECO:0000259" key="14">
    <source>
        <dbReference type="PROSITE" id="PS50836"/>
    </source>
</evidence>
<feature type="region of interest" description="Disordered" evidence="11">
    <location>
        <begin position="179"/>
        <end position="208"/>
    </location>
</feature>
<keyword evidence="10" id="KW-0325">Glycoprotein</keyword>
<dbReference type="PROSITE" id="PS50939">
    <property type="entry name" value="CYTOCHROME_B561"/>
    <property type="match status" value="1"/>
</dbReference>
<evidence type="ECO:0000259" key="15">
    <source>
        <dbReference type="PROSITE" id="PS50939"/>
    </source>
</evidence>
<evidence type="ECO:0000313" key="17">
    <source>
        <dbReference type="EMBL" id="KAF4087730.1"/>
    </source>
</evidence>
<feature type="domain" description="Reelin" evidence="16">
    <location>
        <begin position="22"/>
        <end position="189"/>
    </location>
</feature>
<keyword evidence="4" id="KW-0813">Transport</keyword>
<dbReference type="Pfam" id="PF03188">
    <property type="entry name" value="Cytochrom_B561"/>
    <property type="match status" value="1"/>
</dbReference>
<evidence type="ECO:0000259" key="16">
    <source>
        <dbReference type="PROSITE" id="PS51019"/>
    </source>
</evidence>
<proteinExistence type="inferred from homology"/>
<protein>
    <recommendedName>
        <fullName evidence="19">Ferric-chelate reductase 1</fullName>
    </recommendedName>
</protein>
<dbReference type="SMART" id="SM00665">
    <property type="entry name" value="B561"/>
    <property type="match status" value="1"/>
</dbReference>
<organism evidence="17 18">
    <name type="scientific">Ameiurus melas</name>
    <name type="common">Black bullhead</name>
    <name type="synonym">Silurus melas</name>
    <dbReference type="NCBI Taxonomy" id="219545"/>
    <lineage>
        <taxon>Eukaryota</taxon>
        <taxon>Metazoa</taxon>
        <taxon>Chordata</taxon>
        <taxon>Craniata</taxon>
        <taxon>Vertebrata</taxon>
        <taxon>Euteleostomi</taxon>
        <taxon>Actinopterygii</taxon>
        <taxon>Neopterygii</taxon>
        <taxon>Teleostei</taxon>
        <taxon>Ostariophysi</taxon>
        <taxon>Siluriformes</taxon>
        <taxon>Ictaluridae</taxon>
        <taxon>Ameiurus</taxon>
    </lineage>
</organism>
<evidence type="ECO:0000256" key="13">
    <source>
        <dbReference type="SAM" id="SignalP"/>
    </source>
</evidence>
<dbReference type="FunFam" id="2.60.40.4060:FF:000003">
    <property type="entry name" value="Ferric chelate reductase 1"/>
    <property type="match status" value="1"/>
</dbReference>
<keyword evidence="13" id="KW-0732">Signal</keyword>
<feature type="transmembrane region" description="Helical" evidence="12">
    <location>
        <begin position="387"/>
        <end position="407"/>
    </location>
</feature>
<evidence type="ECO:0000256" key="6">
    <source>
        <dbReference type="ARBA" id="ARBA00022982"/>
    </source>
</evidence>
<dbReference type="AlphaFoldDB" id="A0A7J6AYF4"/>
<evidence type="ECO:0000256" key="7">
    <source>
        <dbReference type="ARBA" id="ARBA00022989"/>
    </source>
</evidence>
<keyword evidence="7 12" id="KW-1133">Transmembrane helix</keyword>
<reference evidence="17 18" key="1">
    <citation type="submission" date="2020-02" db="EMBL/GenBank/DDBJ databases">
        <title>A chromosome-scale genome assembly of the black bullhead catfish (Ameiurus melas).</title>
        <authorList>
            <person name="Wen M."/>
            <person name="Zham M."/>
            <person name="Cabau C."/>
            <person name="Klopp C."/>
            <person name="Donnadieu C."/>
            <person name="Roques C."/>
            <person name="Bouchez O."/>
            <person name="Lampietro C."/>
            <person name="Jouanno E."/>
            <person name="Herpin A."/>
            <person name="Louis A."/>
            <person name="Berthelot C."/>
            <person name="Parey E."/>
            <person name="Roest-Crollius H."/>
            <person name="Braasch I."/>
            <person name="Postlethwait J."/>
            <person name="Robinson-Rechavi M."/>
            <person name="Echchiki A."/>
            <person name="Begum T."/>
            <person name="Montfort J."/>
            <person name="Schartl M."/>
            <person name="Bobe J."/>
            <person name="Guiguen Y."/>
        </authorList>
    </citation>
    <scope>NUCLEOTIDE SEQUENCE [LARGE SCALE GENOMIC DNA]</scope>
    <source>
        <strain evidence="17">M_S1</strain>
        <tissue evidence="17">Blood</tissue>
    </source>
</reference>
<dbReference type="SMART" id="SM00664">
    <property type="entry name" value="DoH"/>
    <property type="match status" value="1"/>
</dbReference>
<comment type="subcellular location">
    <subcellularLocation>
        <location evidence="2">Membrane</location>
        <topology evidence="2">Multi-pass membrane protein</topology>
    </subcellularLocation>
</comment>
<evidence type="ECO:0000313" key="18">
    <source>
        <dbReference type="Proteomes" id="UP000593565"/>
    </source>
</evidence>
<keyword evidence="18" id="KW-1185">Reference proteome</keyword>
<evidence type="ECO:0000256" key="8">
    <source>
        <dbReference type="ARBA" id="ARBA00023004"/>
    </source>
</evidence>
<dbReference type="Gene3D" id="2.60.40.4060">
    <property type="entry name" value="Reeler domain"/>
    <property type="match status" value="1"/>
</dbReference>
<evidence type="ECO:0000256" key="1">
    <source>
        <dbReference type="ARBA" id="ARBA00001970"/>
    </source>
</evidence>
<feature type="domain" description="DOMON" evidence="14">
    <location>
        <begin position="227"/>
        <end position="342"/>
    </location>
</feature>
<dbReference type="PANTHER" id="PTHR45828">
    <property type="entry name" value="CYTOCHROME B561/FERRIC REDUCTASE TRANSMEMBRANE"/>
    <property type="match status" value="1"/>
</dbReference>
<dbReference type="PANTHER" id="PTHR45828:SF44">
    <property type="entry name" value="FERRIC-CHELATE REDUCTASE 1-RELATED"/>
    <property type="match status" value="1"/>
</dbReference>
<evidence type="ECO:0000256" key="5">
    <source>
        <dbReference type="ARBA" id="ARBA00022692"/>
    </source>
</evidence>
<dbReference type="Pfam" id="PF02014">
    <property type="entry name" value="Reeler"/>
    <property type="match status" value="1"/>
</dbReference>
<keyword evidence="5 12" id="KW-0812">Transmembrane</keyword>
<keyword evidence="6" id="KW-0249">Electron transport</keyword>
<feature type="transmembrane region" description="Helical" evidence="12">
    <location>
        <begin position="559"/>
        <end position="581"/>
    </location>
</feature>
<evidence type="ECO:0000256" key="9">
    <source>
        <dbReference type="ARBA" id="ARBA00023136"/>
    </source>
</evidence>
<dbReference type="InterPro" id="IPR006593">
    <property type="entry name" value="Cyt_b561/ferric_Rdtase_TM"/>
</dbReference>
<dbReference type="InterPro" id="IPR002861">
    <property type="entry name" value="Reeler_dom"/>
</dbReference>
<evidence type="ECO:0000256" key="12">
    <source>
        <dbReference type="SAM" id="Phobius"/>
    </source>
</evidence>
<evidence type="ECO:0000256" key="4">
    <source>
        <dbReference type="ARBA" id="ARBA00022448"/>
    </source>
</evidence>
<dbReference type="CDD" id="cd09628">
    <property type="entry name" value="DOMON_SDR_2_like"/>
    <property type="match status" value="1"/>
</dbReference>
<dbReference type="Proteomes" id="UP000593565">
    <property type="component" value="Unassembled WGS sequence"/>
</dbReference>
<comment type="cofactor">
    <cofactor evidence="1">
        <name>heme b</name>
        <dbReference type="ChEBI" id="CHEBI:60344"/>
    </cofactor>
</comment>
<accession>A0A7J6AYF4</accession>
<dbReference type="PROSITE" id="PS50836">
    <property type="entry name" value="DOMON"/>
    <property type="match status" value="1"/>
</dbReference>
<dbReference type="CDD" id="cd08760">
    <property type="entry name" value="Cyt_b561_FRRS1_like"/>
    <property type="match status" value="1"/>
</dbReference>
<evidence type="ECO:0000256" key="11">
    <source>
        <dbReference type="SAM" id="MobiDB-lite"/>
    </source>
</evidence>
<feature type="transmembrane region" description="Helical" evidence="12">
    <location>
        <begin position="419"/>
        <end position="444"/>
    </location>
</feature>
<name>A0A7J6AYF4_AMEME</name>
<dbReference type="EMBL" id="JAAGNN010000006">
    <property type="protein sequence ID" value="KAF4087730.1"/>
    <property type="molecule type" value="Genomic_DNA"/>
</dbReference>
<dbReference type="InterPro" id="IPR051237">
    <property type="entry name" value="Ferric-chelate_Red/DefProt"/>
</dbReference>
<dbReference type="InterPro" id="IPR005018">
    <property type="entry name" value="DOMON_domain"/>
</dbReference>
<sequence>MNRLHKHSYTCIADKMWLYLVLLGCVWVCESYPNGMVTSSCDNMFPSHGRSAQTSTPPYSVTASSTSYKEGDTITVTLSATSGTFTGFLLEARLVGGSSAIGSFSLVGSNSQLLTCSGLSNSAVSHTSNTGKSQLQSKWKAPTSGNLNNIEFKVTFVRVSSTFWVGVKSAQITYNGTATGAGSTSTSTSTNSTSTSTTTSSISSAGCGSTKTCVSQPSDCDPSTDSNCYFMSATPLSSGSEFTFEISGRAVGYVAIGFSDDKSMGNDDIYICGKDKNGVIQLQHAFSTGTSTPTTITLGNVTVLSTSENNGVISCSFTSRNTISTTRSSTPSNSYYIFLANGATNNGVIQEHTTTPLISSSKVDIASIQALGTASEVPSAIKAHGCLMLIAWMTTGSMGMLIARFLKRAAPGQRFCGKDFWFVAHVLLMLLSVVATSIAFIVIFSYEKDWSGGAHPVLGCLVMILSFAQPIGAMFRCSPQEERRFIFNWIHAINALAIKVLAVGAIFTGLLLVDSSDSQWMPKVMGGFVAWEVLLFLCQDLYHKCRQKDMDNADGVGTGLLLLLLFFMGNLAFLVALLVGIGKA</sequence>
<keyword evidence="9 12" id="KW-0472">Membrane</keyword>
<feature type="signal peptide" evidence="13">
    <location>
        <begin position="1"/>
        <end position="31"/>
    </location>
</feature>
<dbReference type="CDD" id="cd08544">
    <property type="entry name" value="Reeler"/>
    <property type="match status" value="1"/>
</dbReference>
<dbReference type="PROSITE" id="PS51019">
    <property type="entry name" value="REELIN"/>
    <property type="match status" value="1"/>
</dbReference>
<evidence type="ECO:0000256" key="10">
    <source>
        <dbReference type="ARBA" id="ARBA00023180"/>
    </source>
</evidence>
<feature type="domain" description="Cytochrome b561" evidence="15">
    <location>
        <begin position="346"/>
        <end position="545"/>
    </location>
</feature>
<dbReference type="Pfam" id="PF03351">
    <property type="entry name" value="DOMON"/>
    <property type="match status" value="1"/>
</dbReference>
<evidence type="ECO:0000256" key="2">
    <source>
        <dbReference type="ARBA" id="ARBA00004141"/>
    </source>
</evidence>
<comment type="caution">
    <text evidence="17">The sequence shown here is derived from an EMBL/GenBank/DDBJ whole genome shotgun (WGS) entry which is preliminary data.</text>
</comment>